<dbReference type="FunFam" id="1.10.4160.10:FF:000002">
    <property type="entry name" value="Purine-cytosine permease fcyB"/>
    <property type="match status" value="1"/>
</dbReference>
<gene>
    <name evidence="10" type="ORF">G210_3968</name>
</gene>
<dbReference type="EMBL" id="AOGT01002310">
    <property type="protein sequence ID" value="EMG45824.1"/>
    <property type="molecule type" value="Genomic_DNA"/>
</dbReference>
<dbReference type="GO" id="GO:0005886">
    <property type="term" value="C:plasma membrane"/>
    <property type="evidence" value="ECO:0007669"/>
    <property type="project" value="TreeGrafter"/>
</dbReference>
<feature type="transmembrane region" description="Helical" evidence="9">
    <location>
        <begin position="325"/>
        <end position="344"/>
    </location>
</feature>
<evidence type="ECO:0000313" key="11">
    <source>
        <dbReference type="Proteomes" id="UP000011777"/>
    </source>
</evidence>
<dbReference type="HOGENOM" id="CLU_026016_2_2_1"/>
<proteinExistence type="inferred from homology"/>
<comment type="caution">
    <text evidence="10">The sequence shown here is derived from an EMBL/GenBank/DDBJ whole genome shotgun (WGS) entry which is preliminary data.</text>
</comment>
<dbReference type="OrthoDB" id="2116389at2759"/>
<evidence type="ECO:0000256" key="2">
    <source>
        <dbReference type="ARBA" id="ARBA00008974"/>
    </source>
</evidence>
<dbReference type="Pfam" id="PF02133">
    <property type="entry name" value="Transp_cyt_pur"/>
    <property type="match status" value="1"/>
</dbReference>
<dbReference type="eggNOG" id="ENOG502QQ8Y">
    <property type="taxonomic scope" value="Eukaryota"/>
</dbReference>
<feature type="transmembrane region" description="Helical" evidence="9">
    <location>
        <begin position="166"/>
        <end position="187"/>
    </location>
</feature>
<evidence type="ECO:0008006" key="12">
    <source>
        <dbReference type="Google" id="ProtNLM"/>
    </source>
</evidence>
<evidence type="ECO:0000256" key="3">
    <source>
        <dbReference type="ARBA" id="ARBA00022448"/>
    </source>
</evidence>
<keyword evidence="6 9" id="KW-1133">Transmembrane helix</keyword>
<dbReference type="GO" id="GO:0015856">
    <property type="term" value="P:cytosine transport"/>
    <property type="evidence" value="ECO:0007669"/>
    <property type="project" value="UniProtKB-ARBA"/>
</dbReference>
<accession>M3JTY5</accession>
<feature type="transmembrane region" description="Helical" evidence="9">
    <location>
        <begin position="136"/>
        <end position="160"/>
    </location>
</feature>
<organism evidence="10 11">
    <name type="scientific">Candida maltosa (strain Xu316)</name>
    <name type="common">Yeast</name>
    <dbReference type="NCBI Taxonomy" id="1245528"/>
    <lineage>
        <taxon>Eukaryota</taxon>
        <taxon>Fungi</taxon>
        <taxon>Dikarya</taxon>
        <taxon>Ascomycota</taxon>
        <taxon>Saccharomycotina</taxon>
        <taxon>Pichiomycetes</taxon>
        <taxon>Debaryomycetaceae</taxon>
        <taxon>Candida/Lodderomyces clade</taxon>
        <taxon>Candida</taxon>
    </lineage>
</organism>
<dbReference type="STRING" id="1245528.M3JTY5"/>
<dbReference type="GO" id="GO:0000329">
    <property type="term" value="C:fungal-type vacuole membrane"/>
    <property type="evidence" value="ECO:0007669"/>
    <property type="project" value="TreeGrafter"/>
</dbReference>
<feature type="transmembrane region" description="Helical" evidence="9">
    <location>
        <begin position="365"/>
        <end position="384"/>
    </location>
</feature>
<comment type="similarity">
    <text evidence="2 8">Belongs to the purine-cytosine permease (2.A.39) family.</text>
</comment>
<dbReference type="InterPro" id="IPR026030">
    <property type="entry name" value="Pur-cyt_permease_Fcy2/21/22"/>
</dbReference>
<evidence type="ECO:0000256" key="5">
    <source>
        <dbReference type="ARBA" id="ARBA00022692"/>
    </source>
</evidence>
<evidence type="ECO:0000256" key="7">
    <source>
        <dbReference type="ARBA" id="ARBA00023136"/>
    </source>
</evidence>
<feature type="transmembrane region" description="Helical" evidence="9">
    <location>
        <begin position="62"/>
        <end position="87"/>
    </location>
</feature>
<feature type="transmembrane region" description="Helical" evidence="9">
    <location>
        <begin position="93"/>
        <end position="115"/>
    </location>
</feature>
<evidence type="ECO:0000256" key="9">
    <source>
        <dbReference type="SAM" id="Phobius"/>
    </source>
</evidence>
<feature type="transmembrane region" description="Helical" evidence="9">
    <location>
        <begin position="396"/>
        <end position="415"/>
    </location>
</feature>
<dbReference type="OMA" id="AQVLSPW"/>
<evidence type="ECO:0000256" key="6">
    <source>
        <dbReference type="ARBA" id="ARBA00022989"/>
    </source>
</evidence>
<feature type="transmembrane region" description="Helical" evidence="9">
    <location>
        <begin position="269"/>
        <end position="289"/>
    </location>
</feature>
<dbReference type="PANTHER" id="PTHR31806:SF1">
    <property type="entry name" value="PURINE-CYTOSINE PERMEASE FCY2-RELATED"/>
    <property type="match status" value="1"/>
</dbReference>
<evidence type="ECO:0000256" key="8">
    <source>
        <dbReference type="PIRNR" id="PIRNR002744"/>
    </source>
</evidence>
<dbReference type="PIRSF" id="PIRSF002744">
    <property type="entry name" value="Pur-cyt_permease"/>
    <property type="match status" value="1"/>
</dbReference>
<dbReference type="AlphaFoldDB" id="M3JTY5"/>
<dbReference type="InterPro" id="IPR001248">
    <property type="entry name" value="Pur-cyt_permease"/>
</dbReference>
<keyword evidence="5 9" id="KW-0812">Transmembrane</keyword>
<evidence type="ECO:0000256" key="4">
    <source>
        <dbReference type="ARBA" id="ARBA00022553"/>
    </source>
</evidence>
<keyword evidence="3 8" id="KW-0813">Transport</keyword>
<comment type="subcellular location">
    <subcellularLocation>
        <location evidence="1">Membrane</location>
        <topology evidence="1">Multi-pass membrane protein</topology>
    </subcellularLocation>
</comment>
<name>M3JTY5_CANMX</name>
<keyword evidence="4" id="KW-0597">Phosphoprotein</keyword>
<keyword evidence="7 8" id="KW-0472">Membrane</keyword>
<evidence type="ECO:0000313" key="10">
    <source>
        <dbReference type="EMBL" id="EMG45824.1"/>
    </source>
</evidence>
<evidence type="ECO:0000256" key="1">
    <source>
        <dbReference type="ARBA" id="ARBA00004141"/>
    </source>
</evidence>
<protein>
    <recommendedName>
        <fullName evidence="12">Purine-cytosine permease</fullName>
    </recommendedName>
</protein>
<sequence>MSKISPNEKDIGLAEESHSLDHEELVATNWVDKIGLRFNAEIRGIERVPENQRHDNSLLSPFLVFLSPNMAISALATGALGTTAFALDFRTSIIVIVLFSIIGSLPVGLVSSFGMKFGLRQQIISRYCTGNIMARLFSLFNVISCIGWNAINVIPCAQLLSSVGPLPPWAGCLILVICTCIFAVFGYKAVHMYERYSWIPNFIIYMIIIGKFTPTHAFNWEKMESGKTEAGNVLSFIAVIFGFTAGWIPSSADYTVYMPSDTNPLKVGAAMVAGLSLPTIFTGILGAAIGTSVNIEGSRFQKAFNENSVGGLVYEILCGDNHNQGYRFIIVIFALGAISNNLPGSYSLSLSTQCIWSQFARVPRIVWCVVGNLVSLAFSIPAYYKFEAAMSNFLSIIGYNVSIYIGIVIAEHFIYRKGFPGYDVSDFNNRKTIPVGIAGVVGFCFGVCSTVLSMNQTWYQGVIARKLGEYGGDISWELNILFAFIGYNLIRPFELKYFGR</sequence>
<feature type="transmembrane region" description="Helical" evidence="9">
    <location>
        <begin position="435"/>
        <end position="454"/>
    </location>
</feature>
<keyword evidence="11" id="KW-1185">Reference proteome</keyword>
<dbReference type="Gene3D" id="1.10.4160.10">
    <property type="entry name" value="Hydantoin permease"/>
    <property type="match status" value="1"/>
</dbReference>
<feature type="transmembrane region" description="Helical" evidence="9">
    <location>
        <begin position="230"/>
        <end position="248"/>
    </location>
</feature>
<dbReference type="PANTHER" id="PTHR31806">
    <property type="entry name" value="PURINE-CYTOSINE PERMEASE FCY2-RELATED"/>
    <property type="match status" value="1"/>
</dbReference>
<dbReference type="GO" id="GO:0015205">
    <property type="term" value="F:nucleobase transmembrane transporter activity"/>
    <property type="evidence" value="ECO:0007669"/>
    <property type="project" value="TreeGrafter"/>
</dbReference>
<reference evidence="10 11" key="1">
    <citation type="submission" date="2013-02" db="EMBL/GenBank/DDBJ databases">
        <title>Genome sequence of Candida maltosa Xu316, a potential industrial strain for xylitol and ethanol production.</title>
        <authorList>
            <person name="Yu J."/>
            <person name="Wang Q."/>
            <person name="Geng X."/>
            <person name="Bao W."/>
            <person name="He P."/>
            <person name="Cai J."/>
        </authorList>
    </citation>
    <scope>NUCLEOTIDE SEQUENCE [LARGE SCALE GENOMIC DNA]</scope>
    <source>
        <strain evidence="11">Xu316</strain>
    </source>
</reference>
<dbReference type="Proteomes" id="UP000011777">
    <property type="component" value="Unassembled WGS sequence"/>
</dbReference>